<comment type="caution">
    <text evidence="1">The sequence shown here is derived from an EMBL/GenBank/DDBJ whole genome shotgun (WGS) entry which is preliminary data.</text>
</comment>
<dbReference type="Pfam" id="PF02458">
    <property type="entry name" value="Transferase"/>
    <property type="match status" value="1"/>
</dbReference>
<dbReference type="Gene3D" id="3.30.559.10">
    <property type="entry name" value="Chloramphenicol acetyltransferase-like domain"/>
    <property type="match status" value="2"/>
</dbReference>
<keyword evidence="2" id="KW-1185">Reference proteome</keyword>
<dbReference type="PANTHER" id="PTHR31642">
    <property type="entry name" value="TRICHOTHECENE 3-O-ACETYLTRANSFERASE"/>
    <property type="match status" value="1"/>
</dbReference>
<dbReference type="InterPro" id="IPR050317">
    <property type="entry name" value="Plant_Fungal_Acyltransferase"/>
</dbReference>
<accession>A0ABR1IKA4</accession>
<dbReference type="Proteomes" id="UP001498398">
    <property type="component" value="Unassembled WGS sequence"/>
</dbReference>
<dbReference type="InterPro" id="IPR023213">
    <property type="entry name" value="CAT-like_dom_sf"/>
</dbReference>
<protein>
    <submittedName>
        <fullName evidence="1">Uncharacterized protein</fullName>
    </submittedName>
</protein>
<evidence type="ECO:0000313" key="1">
    <source>
        <dbReference type="EMBL" id="KAK7435064.1"/>
    </source>
</evidence>
<proteinExistence type="predicted"/>
<organism evidence="1 2">
    <name type="scientific">Marasmiellus scandens</name>
    <dbReference type="NCBI Taxonomy" id="2682957"/>
    <lineage>
        <taxon>Eukaryota</taxon>
        <taxon>Fungi</taxon>
        <taxon>Dikarya</taxon>
        <taxon>Basidiomycota</taxon>
        <taxon>Agaricomycotina</taxon>
        <taxon>Agaricomycetes</taxon>
        <taxon>Agaricomycetidae</taxon>
        <taxon>Agaricales</taxon>
        <taxon>Marasmiineae</taxon>
        <taxon>Omphalotaceae</taxon>
        <taxon>Marasmiellus</taxon>
    </lineage>
</organism>
<dbReference type="EMBL" id="JBANRG010000112">
    <property type="protein sequence ID" value="KAK7435064.1"/>
    <property type="molecule type" value="Genomic_DNA"/>
</dbReference>
<evidence type="ECO:0000313" key="2">
    <source>
        <dbReference type="Proteomes" id="UP001498398"/>
    </source>
</evidence>
<dbReference type="PANTHER" id="PTHR31642:SF294">
    <property type="entry name" value="ACETYLTRANSFERASE MATC1"/>
    <property type="match status" value="1"/>
</dbReference>
<sequence>MDKDPQPHTVFIPLSLLDHCGTHHLDITLGYVLQRGPFDTSSLEDAASRLVERWRLLAGHIEWQSPSWCIRVPLGKIQPKDHINLTRDSHLIPLDTPVISSSLSATVVSRPELKFFRHSSVPSSLSAYSKSKWLLSIHVTEFTNCICVGISVPHVIFDIFGFGQIVRGLDAELNGREWVPPPLFIENIMKDALDDLVVGRNVPAQDTSITEKALANLHRHLVPAKFINIAWALGCAAYEYFRHEVNTRAVFLESKMLDDIVTKVKEEAKQLGNGWVSTGDILVAWALKAAHLNENDDTKVSVVSAVSIRSVFEEKDPRFNVYTHNSLILASYPLLSKQDISTKSLAELAIISRQSIDAVRNTSFIQSFIRWVKSNGGGFVLALRNHQSSWGFSNHVIGRLDDIDFGLEKQGIWFWSPPFLPDHTVVINKFKGGYLLQGNLRKSRWES</sequence>
<name>A0ABR1IKA4_9AGAR</name>
<reference evidence="1 2" key="1">
    <citation type="submission" date="2024-01" db="EMBL/GenBank/DDBJ databases">
        <title>A draft genome for the cacao thread blight pathogen Marasmiellus scandens.</title>
        <authorList>
            <person name="Baruah I.K."/>
            <person name="Leung J."/>
            <person name="Bukari Y."/>
            <person name="Amoako-Attah I."/>
            <person name="Meinhardt L.W."/>
            <person name="Bailey B.A."/>
            <person name="Cohen S.P."/>
        </authorList>
    </citation>
    <scope>NUCLEOTIDE SEQUENCE [LARGE SCALE GENOMIC DNA]</scope>
    <source>
        <strain evidence="1 2">GH-19</strain>
    </source>
</reference>
<gene>
    <name evidence="1" type="ORF">VKT23_019872</name>
</gene>